<evidence type="ECO:0000313" key="1">
    <source>
        <dbReference type="EMBL" id="GEQ97526.1"/>
    </source>
</evidence>
<sequence length="193" mass="20832">MSADDLNDIFEQYPTLAPLSRFCRLIGQTPWFRHVGDPISDDLRLDGQLYAAALGFPEAEPAVLALWEDAAGAAESADFNSPAWEAEEQLRMALVHEALQQVDEDALDVALTHVAAVAADAANRGAEDVRGFLLIDDEAFVRAATGAAVQMCHQAALVIASGGEGEHVFSHKFQIFEQGRWPVGIIGSTLNIF</sequence>
<evidence type="ECO:0000313" key="4">
    <source>
        <dbReference type="Proteomes" id="UP000325187"/>
    </source>
</evidence>
<name>A0A5A7MZX5_9PROT</name>
<protein>
    <submittedName>
        <fullName evidence="2">Uncharacterized protein</fullName>
    </submittedName>
</protein>
<comment type="caution">
    <text evidence="2">The sequence shown here is derived from an EMBL/GenBank/DDBJ whole genome shotgun (WGS) entry which is preliminary data.</text>
</comment>
<dbReference type="EMBL" id="BKCL01000003">
    <property type="protein sequence ID" value="GEQ97526.1"/>
    <property type="molecule type" value="Genomic_DNA"/>
</dbReference>
<dbReference type="AlphaFoldDB" id="A0A5A7MZX5"/>
<evidence type="ECO:0000313" key="3">
    <source>
        <dbReference type="Proteomes" id="UP000322084"/>
    </source>
</evidence>
<keyword evidence="4" id="KW-1185">Reference proteome</keyword>
<proteinExistence type="predicted"/>
<dbReference type="EMBL" id="BKCM01000011">
    <property type="protein sequence ID" value="GER01572.1"/>
    <property type="molecule type" value="Genomic_DNA"/>
</dbReference>
<evidence type="ECO:0000313" key="2">
    <source>
        <dbReference type="EMBL" id="GER01572.1"/>
    </source>
</evidence>
<reference evidence="3 4" key="1">
    <citation type="submission" date="2019-09" db="EMBL/GenBank/DDBJ databases">
        <title>NBRP : Genome information of microbial organism related human and environment.</title>
        <authorList>
            <person name="Hattori M."/>
            <person name="Oshima K."/>
            <person name="Inaba H."/>
            <person name="Suda W."/>
            <person name="Sakamoto M."/>
            <person name="Iino T."/>
            <person name="Kitahara M."/>
            <person name="Oshida Y."/>
            <person name="Iida T."/>
            <person name="Kudo T."/>
            <person name="Itoh T."/>
            <person name="Ohkuma M."/>
        </authorList>
    </citation>
    <scope>NUCLEOTIDE SEQUENCE [LARGE SCALE GENOMIC DNA]</scope>
    <source>
        <strain evidence="1 3">Hi-2</strain>
        <strain evidence="2 4">Mie-1</strain>
    </source>
</reference>
<gene>
    <name evidence="1" type="ORF">JCM17844_11630</name>
    <name evidence="2" type="ORF">JCM17845_21950</name>
</gene>
<organism evidence="2 4">
    <name type="scientific">Iodidimonas gelatinilytica</name>
    <dbReference type="NCBI Taxonomy" id="1236966"/>
    <lineage>
        <taxon>Bacteria</taxon>
        <taxon>Pseudomonadati</taxon>
        <taxon>Pseudomonadota</taxon>
        <taxon>Alphaproteobacteria</taxon>
        <taxon>Iodidimonadales</taxon>
        <taxon>Iodidimonadaceae</taxon>
        <taxon>Iodidimonas</taxon>
    </lineage>
</organism>
<accession>A0A5A7MNU4</accession>
<accession>A0A5A7MZX5</accession>
<dbReference type="RefSeq" id="WP_149999993.1">
    <property type="nucleotide sequence ID" value="NZ_BKCL01000003.1"/>
</dbReference>
<dbReference type="Proteomes" id="UP000322084">
    <property type="component" value="Unassembled WGS sequence"/>
</dbReference>
<dbReference type="Proteomes" id="UP000325187">
    <property type="component" value="Unassembled WGS sequence"/>
</dbReference>